<evidence type="ECO:0000256" key="3">
    <source>
        <dbReference type="HAMAP-Rule" id="MF_00128"/>
    </source>
</evidence>
<organism evidence="4 5">
    <name type="scientific">Alkalicoccobacillus porphyridii</name>
    <dbReference type="NCBI Taxonomy" id="2597270"/>
    <lineage>
        <taxon>Bacteria</taxon>
        <taxon>Bacillati</taxon>
        <taxon>Bacillota</taxon>
        <taxon>Bacilli</taxon>
        <taxon>Bacillales</taxon>
        <taxon>Bacillaceae</taxon>
        <taxon>Alkalicoccobacillus</taxon>
    </lineage>
</organism>
<dbReference type="HAMAP" id="MF_00128">
    <property type="entry name" value="NrdI"/>
    <property type="match status" value="1"/>
</dbReference>
<comment type="function">
    <text evidence="1 3">Probably involved in ribonucleotide reductase function.</text>
</comment>
<dbReference type="GO" id="GO:0010181">
    <property type="term" value="F:FMN binding"/>
    <property type="evidence" value="ECO:0007669"/>
    <property type="project" value="InterPro"/>
</dbReference>
<dbReference type="PANTHER" id="PTHR37297">
    <property type="entry name" value="PROTEIN NRDI"/>
    <property type="match status" value="1"/>
</dbReference>
<dbReference type="Proteomes" id="UP000318521">
    <property type="component" value="Unassembled WGS sequence"/>
</dbReference>
<dbReference type="InterPro" id="IPR020852">
    <property type="entry name" value="RNR_Ib_NrdI_bac"/>
</dbReference>
<dbReference type="SUPFAM" id="SSF52218">
    <property type="entry name" value="Flavoproteins"/>
    <property type="match status" value="1"/>
</dbReference>
<comment type="similarity">
    <text evidence="2 3">Belongs to the NrdI family.</text>
</comment>
<proteinExistence type="inferred from homology"/>
<dbReference type="OrthoDB" id="350535at2"/>
<gene>
    <name evidence="3 4" type="primary">nrdI</name>
    <name evidence="4" type="ORF">FN960_02210</name>
</gene>
<reference evidence="4 5" key="1">
    <citation type="submission" date="2019-07" db="EMBL/GenBank/DDBJ databases">
        <authorList>
            <person name="Park Y.J."/>
            <person name="Jeong S.E."/>
            <person name="Jung H.S."/>
        </authorList>
    </citation>
    <scope>NUCLEOTIDE SEQUENCE [LARGE SCALE GENOMIC DNA]</scope>
    <source>
        <strain evidence="5">P16(2019)</strain>
    </source>
</reference>
<evidence type="ECO:0000313" key="4">
    <source>
        <dbReference type="EMBL" id="TSB48389.1"/>
    </source>
</evidence>
<dbReference type="EMBL" id="VLXZ01000001">
    <property type="protein sequence ID" value="TSB48389.1"/>
    <property type="molecule type" value="Genomic_DNA"/>
</dbReference>
<dbReference type="RefSeq" id="WP_143846734.1">
    <property type="nucleotide sequence ID" value="NZ_VLXZ01000001.1"/>
</dbReference>
<dbReference type="PIRSF" id="PIRSF005087">
    <property type="entry name" value="NrdI"/>
    <property type="match status" value="1"/>
</dbReference>
<name>A0A554A3X1_9BACI</name>
<evidence type="ECO:0000256" key="2">
    <source>
        <dbReference type="ARBA" id="ARBA00009942"/>
    </source>
</evidence>
<keyword evidence="5" id="KW-1185">Reference proteome</keyword>
<accession>A0A554A3X1</accession>
<evidence type="ECO:0000313" key="5">
    <source>
        <dbReference type="Proteomes" id="UP000318521"/>
    </source>
</evidence>
<comment type="caution">
    <text evidence="4">The sequence shown here is derived from an EMBL/GenBank/DDBJ whole genome shotgun (WGS) entry which is preliminary data.</text>
</comment>
<dbReference type="Gene3D" id="3.40.50.360">
    <property type="match status" value="1"/>
</dbReference>
<protein>
    <recommendedName>
        <fullName evidence="3">Protein NrdI</fullName>
    </recommendedName>
</protein>
<dbReference type="Pfam" id="PF07972">
    <property type="entry name" value="Flavodoxin_NdrI"/>
    <property type="match status" value="1"/>
</dbReference>
<dbReference type="InterPro" id="IPR029039">
    <property type="entry name" value="Flavoprotein-like_sf"/>
</dbReference>
<evidence type="ECO:0000256" key="1">
    <source>
        <dbReference type="ARBA" id="ARBA00003999"/>
    </source>
</evidence>
<dbReference type="InterPro" id="IPR004465">
    <property type="entry name" value="RNR_NrdI"/>
</dbReference>
<dbReference type="NCBIfam" id="TIGR00333">
    <property type="entry name" value="nrdI"/>
    <property type="match status" value="1"/>
</dbReference>
<dbReference type="PANTHER" id="PTHR37297:SF1">
    <property type="entry name" value="PROTEIN NRDI"/>
    <property type="match status" value="1"/>
</dbReference>
<dbReference type="AlphaFoldDB" id="A0A554A3X1"/>
<sequence length="129" mass="14428">MQIIYDSKTGNVKRFADKLPFENKQPLQHDTHINQPFILITYTTGFGNVPESTEDFLKENADYLVGVAASGNRIWGANFAKSADTISARYNIPIFRKFELSGTSSDVETFTQEVNDATTKTTKQHSTMG</sequence>